<evidence type="ECO:0000313" key="10">
    <source>
        <dbReference type="EMBL" id="GGI50637.1"/>
    </source>
</evidence>
<comment type="catalytic activity">
    <reaction evidence="1">
        <text>ATP + protein L-histidine = ADP + protein N-phospho-L-histidine.</text>
        <dbReference type="EC" id="2.7.13.3"/>
    </reaction>
</comment>
<evidence type="ECO:0000256" key="4">
    <source>
        <dbReference type="ARBA" id="ARBA00022679"/>
    </source>
</evidence>
<dbReference type="Gene3D" id="3.30.565.10">
    <property type="entry name" value="Histidine kinase-like ATPase, C-terminal domain"/>
    <property type="match status" value="1"/>
</dbReference>
<dbReference type="GO" id="GO:0000155">
    <property type="term" value="F:phosphorelay sensor kinase activity"/>
    <property type="evidence" value="ECO:0007669"/>
    <property type="project" value="InterPro"/>
</dbReference>
<keyword evidence="8" id="KW-0472">Membrane</keyword>
<dbReference type="Proteomes" id="UP000662074">
    <property type="component" value="Unassembled WGS sequence"/>
</dbReference>
<name>A0A917J9L2_9SPHI</name>
<dbReference type="SMART" id="SM00388">
    <property type="entry name" value="HisKA"/>
    <property type="match status" value="1"/>
</dbReference>
<evidence type="ECO:0000256" key="6">
    <source>
        <dbReference type="ARBA" id="ARBA00022777"/>
    </source>
</evidence>
<organism evidence="10 11">
    <name type="scientific">Mucilaginibacter galii</name>
    <dbReference type="NCBI Taxonomy" id="2005073"/>
    <lineage>
        <taxon>Bacteria</taxon>
        <taxon>Pseudomonadati</taxon>
        <taxon>Bacteroidota</taxon>
        <taxon>Sphingobacteriia</taxon>
        <taxon>Sphingobacteriales</taxon>
        <taxon>Sphingobacteriaceae</taxon>
        <taxon>Mucilaginibacter</taxon>
    </lineage>
</organism>
<dbReference type="CDD" id="cd00075">
    <property type="entry name" value="HATPase"/>
    <property type="match status" value="1"/>
</dbReference>
<gene>
    <name evidence="10" type="ORF">GCM10011425_18490</name>
</gene>
<dbReference type="InterPro" id="IPR036097">
    <property type="entry name" value="HisK_dim/P_sf"/>
</dbReference>
<dbReference type="PANTHER" id="PTHR45436">
    <property type="entry name" value="SENSOR HISTIDINE KINASE YKOH"/>
    <property type="match status" value="1"/>
</dbReference>
<dbReference type="SUPFAM" id="SSF47384">
    <property type="entry name" value="Homodimeric domain of signal transducing histidine kinase"/>
    <property type="match status" value="1"/>
</dbReference>
<feature type="transmembrane region" description="Helical" evidence="8">
    <location>
        <begin position="12"/>
        <end position="34"/>
    </location>
</feature>
<dbReference type="InterPro" id="IPR003594">
    <property type="entry name" value="HATPase_dom"/>
</dbReference>
<keyword evidence="5 8" id="KW-0812">Transmembrane</keyword>
<dbReference type="Pfam" id="PF00512">
    <property type="entry name" value="HisKA"/>
    <property type="match status" value="1"/>
</dbReference>
<evidence type="ECO:0000259" key="9">
    <source>
        <dbReference type="PROSITE" id="PS50109"/>
    </source>
</evidence>
<dbReference type="RefSeq" id="WP_188415974.1">
    <property type="nucleotide sequence ID" value="NZ_BMDO01000004.1"/>
</dbReference>
<reference evidence="10" key="2">
    <citation type="submission" date="2020-09" db="EMBL/GenBank/DDBJ databases">
        <authorList>
            <person name="Sun Q."/>
            <person name="Sedlacek I."/>
        </authorList>
    </citation>
    <scope>NUCLEOTIDE SEQUENCE</scope>
    <source>
        <strain evidence="10">CCM 8711</strain>
    </source>
</reference>
<accession>A0A917J9L2</accession>
<protein>
    <recommendedName>
        <fullName evidence="2">histidine kinase</fullName>
        <ecNumber evidence="2">2.7.13.3</ecNumber>
    </recommendedName>
</protein>
<proteinExistence type="predicted"/>
<dbReference type="InterPro" id="IPR050428">
    <property type="entry name" value="TCS_sensor_his_kinase"/>
</dbReference>
<dbReference type="PROSITE" id="PS50109">
    <property type="entry name" value="HIS_KIN"/>
    <property type="match status" value="1"/>
</dbReference>
<feature type="domain" description="Histidine kinase" evidence="9">
    <location>
        <begin position="216"/>
        <end position="407"/>
    </location>
</feature>
<dbReference type="SMART" id="SM00387">
    <property type="entry name" value="HATPase_c"/>
    <property type="match status" value="1"/>
</dbReference>
<evidence type="ECO:0000256" key="2">
    <source>
        <dbReference type="ARBA" id="ARBA00012438"/>
    </source>
</evidence>
<evidence type="ECO:0000256" key="8">
    <source>
        <dbReference type="SAM" id="Phobius"/>
    </source>
</evidence>
<dbReference type="InterPro" id="IPR005467">
    <property type="entry name" value="His_kinase_dom"/>
</dbReference>
<dbReference type="InterPro" id="IPR003661">
    <property type="entry name" value="HisK_dim/P_dom"/>
</dbReference>
<feature type="transmembrane region" description="Helical" evidence="8">
    <location>
        <begin position="130"/>
        <end position="149"/>
    </location>
</feature>
<dbReference type="CDD" id="cd00082">
    <property type="entry name" value="HisKA"/>
    <property type="match status" value="1"/>
</dbReference>
<dbReference type="PANTHER" id="PTHR45436:SF5">
    <property type="entry name" value="SENSOR HISTIDINE KINASE TRCS"/>
    <property type="match status" value="1"/>
</dbReference>
<dbReference type="EC" id="2.7.13.3" evidence="2"/>
<keyword evidence="11" id="KW-1185">Reference proteome</keyword>
<keyword evidence="7 8" id="KW-1133">Transmembrane helix</keyword>
<keyword evidence="6 10" id="KW-0418">Kinase</keyword>
<dbReference type="GO" id="GO:0005886">
    <property type="term" value="C:plasma membrane"/>
    <property type="evidence" value="ECO:0007669"/>
    <property type="project" value="TreeGrafter"/>
</dbReference>
<evidence type="ECO:0000256" key="1">
    <source>
        <dbReference type="ARBA" id="ARBA00000085"/>
    </source>
</evidence>
<dbReference type="EMBL" id="BMDO01000004">
    <property type="protein sequence ID" value="GGI50637.1"/>
    <property type="molecule type" value="Genomic_DNA"/>
</dbReference>
<dbReference type="AlphaFoldDB" id="A0A917J9L2"/>
<dbReference type="InterPro" id="IPR036890">
    <property type="entry name" value="HATPase_C_sf"/>
</dbReference>
<evidence type="ECO:0000256" key="7">
    <source>
        <dbReference type="ARBA" id="ARBA00022989"/>
    </source>
</evidence>
<dbReference type="SUPFAM" id="SSF55874">
    <property type="entry name" value="ATPase domain of HSP90 chaperone/DNA topoisomerase II/histidine kinase"/>
    <property type="match status" value="1"/>
</dbReference>
<sequence>MKLLTRYNRSTIAITTAIMLVAAIAYYFAITAVLSRQVDKALEVEEHEVHDYAKLNGTLPHVFSTNHQAIIFTRVNSAIERKFADTVYRDLKDEELEPARALYTWVKVQGKQYRVVVVQSKVENEDLVKVIFLITLGLIAALLAALFFLNRIILSNIWKPFYKILEQVKAFNLADKRSIKTVPSDIDEFKELDSAVSLMADRVEDDYHALKAFTENASHELMTPISVINSKLDTFLQTGEFSKAQSKLLTDMYASVTKLTRLNKSMLLLAKIENGLITDKREINLKTLIEDSLDHFEDLIAGREIVIERLLDDKTMKVSLLLMEVLIGNLISNALRHNVPGGFISIELNHLKLHVSNSGNPEVLDMTNMFRRFKKAASSEGSGLGLTISRQICDMYGFNLDYVNLNSVHHFIVTFAPGVS</sequence>
<keyword evidence="3" id="KW-0597">Phosphoprotein</keyword>
<evidence type="ECO:0000256" key="5">
    <source>
        <dbReference type="ARBA" id="ARBA00022692"/>
    </source>
</evidence>
<reference evidence="10" key="1">
    <citation type="journal article" date="2014" name="Int. J. Syst. Evol. Microbiol.">
        <title>Complete genome sequence of Corynebacterium casei LMG S-19264T (=DSM 44701T), isolated from a smear-ripened cheese.</title>
        <authorList>
            <consortium name="US DOE Joint Genome Institute (JGI-PGF)"/>
            <person name="Walter F."/>
            <person name="Albersmeier A."/>
            <person name="Kalinowski J."/>
            <person name="Ruckert C."/>
        </authorList>
    </citation>
    <scope>NUCLEOTIDE SEQUENCE</scope>
    <source>
        <strain evidence="10">CCM 8711</strain>
    </source>
</reference>
<dbReference type="Gene3D" id="1.10.287.130">
    <property type="match status" value="1"/>
</dbReference>
<evidence type="ECO:0000256" key="3">
    <source>
        <dbReference type="ARBA" id="ARBA00022553"/>
    </source>
</evidence>
<comment type="caution">
    <text evidence="10">The sequence shown here is derived from an EMBL/GenBank/DDBJ whole genome shotgun (WGS) entry which is preliminary data.</text>
</comment>
<keyword evidence="4" id="KW-0808">Transferase</keyword>
<evidence type="ECO:0000313" key="11">
    <source>
        <dbReference type="Proteomes" id="UP000662074"/>
    </source>
</evidence>
<dbReference type="Pfam" id="PF02518">
    <property type="entry name" value="HATPase_c"/>
    <property type="match status" value="1"/>
</dbReference>